<dbReference type="PANTHER" id="PTHR12358:SF112">
    <property type="entry name" value="LD11247P-RELATED"/>
    <property type="match status" value="1"/>
</dbReference>
<dbReference type="Gene3D" id="3.40.50.10330">
    <property type="entry name" value="Probable inorganic polyphosphate/atp-NAD kinase, domain 1"/>
    <property type="match status" value="1"/>
</dbReference>
<keyword evidence="7" id="KW-1185">Reference proteome</keyword>
<dbReference type="InterPro" id="IPR045540">
    <property type="entry name" value="YegS/DAGK_C"/>
</dbReference>
<dbReference type="EMBL" id="CAJPIZ010002195">
    <property type="protein sequence ID" value="CAG2104674.1"/>
    <property type="molecule type" value="Genomic_DNA"/>
</dbReference>
<evidence type="ECO:0000259" key="5">
    <source>
        <dbReference type="PROSITE" id="PS50146"/>
    </source>
</evidence>
<dbReference type="GO" id="GO:0046512">
    <property type="term" value="P:sphingosine biosynthetic process"/>
    <property type="evidence" value="ECO:0007669"/>
    <property type="project" value="TreeGrafter"/>
</dbReference>
<evidence type="ECO:0000256" key="3">
    <source>
        <dbReference type="ARBA" id="ARBA00022777"/>
    </source>
</evidence>
<evidence type="ECO:0000313" key="7">
    <source>
        <dbReference type="Proteomes" id="UP000759131"/>
    </source>
</evidence>
<dbReference type="OrthoDB" id="3853857at2759"/>
<dbReference type="Pfam" id="PF19279">
    <property type="entry name" value="YegS_C"/>
    <property type="match status" value="1"/>
</dbReference>
<dbReference type="InterPro" id="IPR050187">
    <property type="entry name" value="Lipid_Phosphate_FormReg"/>
</dbReference>
<name>A0A7R9KJQ7_9ACAR</name>
<dbReference type="PANTHER" id="PTHR12358">
    <property type="entry name" value="SPHINGOSINE KINASE"/>
    <property type="match status" value="1"/>
</dbReference>
<gene>
    <name evidence="6" type="ORF">OSB1V03_LOCUS4689</name>
</gene>
<keyword evidence="2" id="KW-0547">Nucleotide-binding</keyword>
<dbReference type="InterPro" id="IPR001206">
    <property type="entry name" value="Diacylglycerol_kinase_cat_dom"/>
</dbReference>
<dbReference type="InterPro" id="IPR016064">
    <property type="entry name" value="NAD/diacylglycerol_kinase_sf"/>
</dbReference>
<dbReference type="SUPFAM" id="SSF111331">
    <property type="entry name" value="NAD kinase/diacylglycerol kinase-like"/>
    <property type="match status" value="1"/>
</dbReference>
<dbReference type="GO" id="GO:0005737">
    <property type="term" value="C:cytoplasm"/>
    <property type="evidence" value="ECO:0007669"/>
    <property type="project" value="TreeGrafter"/>
</dbReference>
<evidence type="ECO:0000256" key="1">
    <source>
        <dbReference type="ARBA" id="ARBA00022679"/>
    </source>
</evidence>
<reference evidence="6" key="1">
    <citation type="submission" date="2020-11" db="EMBL/GenBank/DDBJ databases">
        <authorList>
            <person name="Tran Van P."/>
        </authorList>
    </citation>
    <scope>NUCLEOTIDE SEQUENCE</scope>
</reference>
<evidence type="ECO:0000256" key="4">
    <source>
        <dbReference type="ARBA" id="ARBA00022840"/>
    </source>
</evidence>
<dbReference type="InterPro" id="IPR017438">
    <property type="entry name" value="ATP-NAD_kinase_N"/>
</dbReference>
<dbReference type="GO" id="GO:0016020">
    <property type="term" value="C:membrane"/>
    <property type="evidence" value="ECO:0007669"/>
    <property type="project" value="TreeGrafter"/>
</dbReference>
<keyword evidence="4" id="KW-0067">ATP-binding</keyword>
<protein>
    <recommendedName>
        <fullName evidence="5">DAGKc domain-containing protein</fullName>
    </recommendedName>
</protein>
<dbReference type="PROSITE" id="PS50146">
    <property type="entry name" value="DAGK"/>
    <property type="match status" value="1"/>
</dbReference>
<feature type="domain" description="DAGKc" evidence="5">
    <location>
        <begin position="1"/>
        <end position="98"/>
    </location>
</feature>
<sequence length="285" mass="31604">MRDLDDITRFRAIVVVSGDGLLYEVVNGLTQRADTLSEGRIPVPLGIIPGGSGNGLAHSVNQAFLNRVKSMDPVYDCTLHVTQGRPVPMDLVRVTTAHNTYYSFLSLGWGLMADIDIESERLRMLGEPRFTIWALYRSFVLRKNRATLSYLPADTSTAATPVPALHEPLTDHWVTVEDTFVQIYSSFQSHINSTAVFAPAATLDDGLIWLLFIRGSVSRKQVIQFLLALEKGKHPTLPYITFLPVRAFRIEPYANVGRITVDGELVESGPVQAQVVPRMAAILTR</sequence>
<dbReference type="Gene3D" id="2.60.200.40">
    <property type="match status" value="1"/>
</dbReference>
<dbReference type="GO" id="GO:0001727">
    <property type="term" value="F:lipid kinase activity"/>
    <property type="evidence" value="ECO:0007669"/>
    <property type="project" value="TreeGrafter"/>
</dbReference>
<dbReference type="Proteomes" id="UP000759131">
    <property type="component" value="Unassembled WGS sequence"/>
</dbReference>
<organism evidence="6">
    <name type="scientific">Medioppia subpectinata</name>
    <dbReference type="NCBI Taxonomy" id="1979941"/>
    <lineage>
        <taxon>Eukaryota</taxon>
        <taxon>Metazoa</taxon>
        <taxon>Ecdysozoa</taxon>
        <taxon>Arthropoda</taxon>
        <taxon>Chelicerata</taxon>
        <taxon>Arachnida</taxon>
        <taxon>Acari</taxon>
        <taxon>Acariformes</taxon>
        <taxon>Sarcoptiformes</taxon>
        <taxon>Oribatida</taxon>
        <taxon>Brachypylina</taxon>
        <taxon>Oppioidea</taxon>
        <taxon>Oppiidae</taxon>
        <taxon>Medioppia</taxon>
    </lineage>
</organism>
<accession>A0A7R9KJQ7</accession>
<dbReference type="Pfam" id="PF00781">
    <property type="entry name" value="DAGK_cat"/>
    <property type="match status" value="1"/>
</dbReference>
<evidence type="ECO:0000256" key="2">
    <source>
        <dbReference type="ARBA" id="ARBA00022741"/>
    </source>
</evidence>
<dbReference type="EMBL" id="OC856770">
    <property type="protein sequence ID" value="CAD7624244.1"/>
    <property type="molecule type" value="Genomic_DNA"/>
</dbReference>
<keyword evidence="3" id="KW-0418">Kinase</keyword>
<dbReference type="GO" id="GO:0005524">
    <property type="term" value="F:ATP binding"/>
    <property type="evidence" value="ECO:0007669"/>
    <property type="project" value="UniProtKB-KW"/>
</dbReference>
<keyword evidence="1" id="KW-0808">Transferase</keyword>
<proteinExistence type="predicted"/>
<dbReference type="AlphaFoldDB" id="A0A7R9KJQ7"/>
<evidence type="ECO:0000313" key="6">
    <source>
        <dbReference type="EMBL" id="CAD7624244.1"/>
    </source>
</evidence>